<feature type="compositionally biased region" description="Low complexity" evidence="4">
    <location>
        <begin position="16"/>
        <end position="27"/>
    </location>
</feature>
<accession>A0A6A6CP17</accession>
<dbReference type="InterPro" id="IPR036388">
    <property type="entry name" value="WH-like_DNA-bd_sf"/>
</dbReference>
<dbReference type="CDD" id="cd02440">
    <property type="entry name" value="AdoMet_MTases"/>
    <property type="match status" value="1"/>
</dbReference>
<dbReference type="Gene3D" id="1.10.10.10">
    <property type="entry name" value="Winged helix-like DNA-binding domain superfamily/Winged helix DNA-binding domain"/>
    <property type="match status" value="1"/>
</dbReference>
<name>A0A6A6CP17_ZASCE</name>
<dbReference type="PANTHER" id="PTHR43712:SF12">
    <property type="entry name" value="STERIGMATOCYSTIN 8-O-METHYLTRANSFERASE"/>
    <property type="match status" value="1"/>
</dbReference>
<organism evidence="6 7">
    <name type="scientific">Zasmidium cellare ATCC 36951</name>
    <dbReference type="NCBI Taxonomy" id="1080233"/>
    <lineage>
        <taxon>Eukaryota</taxon>
        <taxon>Fungi</taxon>
        <taxon>Dikarya</taxon>
        <taxon>Ascomycota</taxon>
        <taxon>Pezizomycotina</taxon>
        <taxon>Dothideomycetes</taxon>
        <taxon>Dothideomycetidae</taxon>
        <taxon>Mycosphaerellales</taxon>
        <taxon>Mycosphaerellaceae</taxon>
        <taxon>Zasmidium</taxon>
    </lineage>
</organism>
<reference evidence="6" key="1">
    <citation type="journal article" date="2020" name="Stud. Mycol.">
        <title>101 Dothideomycetes genomes: a test case for predicting lifestyles and emergence of pathogens.</title>
        <authorList>
            <person name="Haridas S."/>
            <person name="Albert R."/>
            <person name="Binder M."/>
            <person name="Bloem J."/>
            <person name="Labutti K."/>
            <person name="Salamov A."/>
            <person name="Andreopoulos B."/>
            <person name="Baker S."/>
            <person name="Barry K."/>
            <person name="Bills G."/>
            <person name="Bluhm B."/>
            <person name="Cannon C."/>
            <person name="Castanera R."/>
            <person name="Culley D."/>
            <person name="Daum C."/>
            <person name="Ezra D."/>
            <person name="Gonzalez J."/>
            <person name="Henrissat B."/>
            <person name="Kuo A."/>
            <person name="Liang C."/>
            <person name="Lipzen A."/>
            <person name="Lutzoni F."/>
            <person name="Magnuson J."/>
            <person name="Mondo S."/>
            <person name="Nolan M."/>
            <person name="Ohm R."/>
            <person name="Pangilinan J."/>
            <person name="Park H.-J."/>
            <person name="Ramirez L."/>
            <person name="Alfaro M."/>
            <person name="Sun H."/>
            <person name="Tritt A."/>
            <person name="Yoshinaga Y."/>
            <person name="Zwiers L.-H."/>
            <person name="Turgeon B."/>
            <person name="Goodwin S."/>
            <person name="Spatafora J."/>
            <person name="Crous P."/>
            <person name="Grigoriev I."/>
        </authorList>
    </citation>
    <scope>NUCLEOTIDE SEQUENCE</scope>
    <source>
        <strain evidence="6">ATCC 36951</strain>
    </source>
</reference>
<evidence type="ECO:0000313" key="7">
    <source>
        <dbReference type="Proteomes" id="UP000799537"/>
    </source>
</evidence>
<dbReference type="PANTHER" id="PTHR43712">
    <property type="entry name" value="PUTATIVE (AFU_ORTHOLOGUE AFUA_4G14580)-RELATED"/>
    <property type="match status" value="1"/>
</dbReference>
<proteinExistence type="predicted"/>
<gene>
    <name evidence="6" type="ORF">M409DRAFT_66047</name>
</gene>
<evidence type="ECO:0000259" key="5">
    <source>
        <dbReference type="Pfam" id="PF00891"/>
    </source>
</evidence>
<dbReference type="InterPro" id="IPR001077">
    <property type="entry name" value="COMT_C"/>
</dbReference>
<dbReference type="RefSeq" id="XP_033668378.1">
    <property type="nucleotide sequence ID" value="XM_033816768.1"/>
</dbReference>
<dbReference type="Gene3D" id="3.40.50.150">
    <property type="entry name" value="Vaccinia Virus protein VP39"/>
    <property type="match status" value="1"/>
</dbReference>
<evidence type="ECO:0000313" key="6">
    <source>
        <dbReference type="EMBL" id="KAF2167489.1"/>
    </source>
</evidence>
<keyword evidence="2" id="KW-0808">Transferase</keyword>
<dbReference type="GO" id="GO:0008171">
    <property type="term" value="F:O-methyltransferase activity"/>
    <property type="evidence" value="ECO:0007669"/>
    <property type="project" value="InterPro"/>
</dbReference>
<protein>
    <recommendedName>
        <fullName evidence="5">O-methyltransferase C-terminal domain-containing protein</fullName>
    </recommendedName>
</protein>
<feature type="compositionally biased region" description="Pro residues" evidence="4">
    <location>
        <begin position="37"/>
        <end position="47"/>
    </location>
</feature>
<feature type="region of interest" description="Disordered" evidence="4">
    <location>
        <begin position="16"/>
        <end position="48"/>
    </location>
</feature>
<dbReference type="GO" id="GO:0032259">
    <property type="term" value="P:methylation"/>
    <property type="evidence" value="ECO:0007669"/>
    <property type="project" value="UniProtKB-KW"/>
</dbReference>
<dbReference type="SUPFAM" id="SSF53335">
    <property type="entry name" value="S-adenosyl-L-methionine-dependent methyltransferases"/>
    <property type="match status" value="1"/>
</dbReference>
<evidence type="ECO:0000256" key="2">
    <source>
        <dbReference type="ARBA" id="ARBA00022679"/>
    </source>
</evidence>
<dbReference type="InterPro" id="IPR029063">
    <property type="entry name" value="SAM-dependent_MTases_sf"/>
</dbReference>
<dbReference type="EMBL" id="ML993593">
    <property type="protein sequence ID" value="KAF2167489.1"/>
    <property type="molecule type" value="Genomic_DNA"/>
</dbReference>
<dbReference type="AlphaFoldDB" id="A0A6A6CP17"/>
<dbReference type="OrthoDB" id="1606438at2759"/>
<dbReference type="InterPro" id="IPR016461">
    <property type="entry name" value="COMT-like"/>
</dbReference>
<dbReference type="Proteomes" id="UP000799537">
    <property type="component" value="Unassembled WGS sequence"/>
</dbReference>
<dbReference type="PROSITE" id="PS51683">
    <property type="entry name" value="SAM_OMT_II"/>
    <property type="match status" value="1"/>
</dbReference>
<sequence>MSRLLTLSTKIHSLTTTLSTHHTQTNTPQPSFSEDQPPIPSSPPPPDLLATQEALSEALEELYWLNQGPIGGVINKALASSVGLQFVLKGMGFGELAGRIRVEEKRVARLLRLAMTDHLFCEPEPGWVRHTSLTRALREVEGLRGWCVMYVEEMAPAVGKAVDAVAKWPESEEPNECGFNIANATRKPIFTFFSEDAPSRATRFKTAMAFHEHFPGLERSHVLTGFDWASLPHNATVVDIGGSHGGVSIELAKAFPKLNFVVQDLPDVIDEAGKDDVDGRVKFMAHDFFTEQPVKDADVYFMRFILHNWSDKYCVQILQALVPALKPGARILLNEQSLQPSSAVPPRYERWQRAADINMMAVFNSQERDETEWVELFRKASPRFELEEVRRTEGALLDMIVFTWK</sequence>
<evidence type="ECO:0000256" key="1">
    <source>
        <dbReference type="ARBA" id="ARBA00022603"/>
    </source>
</evidence>
<keyword evidence="1" id="KW-0489">Methyltransferase</keyword>
<dbReference type="Pfam" id="PF00891">
    <property type="entry name" value="Methyltransf_2"/>
    <property type="match status" value="1"/>
</dbReference>
<keyword evidence="3" id="KW-0949">S-adenosyl-L-methionine</keyword>
<evidence type="ECO:0000256" key="4">
    <source>
        <dbReference type="SAM" id="MobiDB-lite"/>
    </source>
</evidence>
<feature type="domain" description="O-methyltransferase C-terminal" evidence="5">
    <location>
        <begin position="177"/>
        <end position="380"/>
    </location>
</feature>
<evidence type="ECO:0000256" key="3">
    <source>
        <dbReference type="ARBA" id="ARBA00022691"/>
    </source>
</evidence>
<dbReference type="GeneID" id="54570040"/>
<keyword evidence="7" id="KW-1185">Reference proteome</keyword>